<organism evidence="3 4">
    <name type="scientific">Aromatoleum diolicum</name>
    <dbReference type="NCBI Taxonomy" id="75796"/>
    <lineage>
        <taxon>Bacteria</taxon>
        <taxon>Pseudomonadati</taxon>
        <taxon>Pseudomonadota</taxon>
        <taxon>Betaproteobacteria</taxon>
        <taxon>Rhodocyclales</taxon>
        <taxon>Rhodocyclaceae</taxon>
        <taxon>Aromatoleum</taxon>
    </lineage>
</organism>
<sequence>MSQNFFLCSATVQPSTRWLDAFPAGVCRELDTLLAAARPFDVIWVDTAHAGWGTLVMNLSRRLPECPLIVISMTPDGEEALAALDHGARGYCHAMSVPMMLRDVELVVRHGGLWVGPELMTRVIGAAIRTLAAPSDASASALSAREMEVARKVAAGLSNKEVAARLGITERTVKAHLGAIFEKLGVRDRLQLVLRLSTQRDVSLPVQ</sequence>
<protein>
    <submittedName>
        <fullName evidence="3">DNA-binding response regulator</fullName>
    </submittedName>
</protein>
<reference evidence="3 4" key="1">
    <citation type="submission" date="2019-12" db="EMBL/GenBank/DDBJ databases">
        <title>Comparative genomics gives insights into the taxonomy of the Azoarcus-Aromatoleum group and reveals separate origins of nif in the plant-associated Azoarcus and non-plant-associated Aromatoleum sub-groups.</title>
        <authorList>
            <person name="Lafos M."/>
            <person name="Maluk M."/>
            <person name="Batista M."/>
            <person name="Junghare M."/>
            <person name="Carmona M."/>
            <person name="Faoro H."/>
            <person name="Cruz L.M."/>
            <person name="Battistoni F."/>
            <person name="De Souza E."/>
            <person name="Pedrosa F."/>
            <person name="Chen W.-M."/>
            <person name="Poole P.S."/>
            <person name="Dixon R.A."/>
            <person name="James E.K."/>
        </authorList>
    </citation>
    <scope>NUCLEOTIDE SEQUENCE [LARGE SCALE GENOMIC DNA]</scope>
    <source>
        <strain evidence="3 4">22Lin</strain>
    </source>
</reference>
<dbReference type="PROSITE" id="PS50043">
    <property type="entry name" value="HTH_LUXR_2"/>
    <property type="match status" value="1"/>
</dbReference>
<evidence type="ECO:0000313" key="4">
    <source>
        <dbReference type="Proteomes" id="UP000648984"/>
    </source>
</evidence>
<evidence type="ECO:0000256" key="1">
    <source>
        <dbReference type="ARBA" id="ARBA00023125"/>
    </source>
</evidence>
<name>A0ABX1Q648_9RHOO</name>
<dbReference type="PROSITE" id="PS00622">
    <property type="entry name" value="HTH_LUXR_1"/>
    <property type="match status" value="1"/>
</dbReference>
<dbReference type="Gene3D" id="3.40.50.2300">
    <property type="match status" value="1"/>
</dbReference>
<dbReference type="Proteomes" id="UP000648984">
    <property type="component" value="Unassembled WGS sequence"/>
</dbReference>
<feature type="domain" description="HTH luxR-type" evidence="2">
    <location>
        <begin position="135"/>
        <end position="200"/>
    </location>
</feature>
<dbReference type="RefSeq" id="WP_169259004.1">
    <property type="nucleotide sequence ID" value="NZ_WTVQ01000004.1"/>
</dbReference>
<comment type="caution">
    <text evidence="3">The sequence shown here is derived from an EMBL/GenBank/DDBJ whole genome shotgun (WGS) entry which is preliminary data.</text>
</comment>
<gene>
    <name evidence="3" type="ORF">GPA25_03680</name>
</gene>
<accession>A0ABX1Q648</accession>
<dbReference type="InterPro" id="IPR016032">
    <property type="entry name" value="Sig_transdc_resp-reg_C-effctor"/>
</dbReference>
<dbReference type="SUPFAM" id="SSF46894">
    <property type="entry name" value="C-terminal effector domain of the bipartite response regulators"/>
    <property type="match status" value="1"/>
</dbReference>
<keyword evidence="4" id="KW-1185">Reference proteome</keyword>
<proteinExistence type="predicted"/>
<dbReference type="PANTHER" id="PTHR43214:SF43">
    <property type="entry name" value="TWO-COMPONENT RESPONSE REGULATOR"/>
    <property type="match status" value="1"/>
</dbReference>
<dbReference type="SMART" id="SM00421">
    <property type="entry name" value="HTH_LUXR"/>
    <property type="match status" value="1"/>
</dbReference>
<dbReference type="CDD" id="cd06170">
    <property type="entry name" value="LuxR_C_like"/>
    <property type="match status" value="1"/>
</dbReference>
<keyword evidence="1 3" id="KW-0238">DNA-binding</keyword>
<dbReference type="InterPro" id="IPR000792">
    <property type="entry name" value="Tscrpt_reg_LuxR_C"/>
</dbReference>
<evidence type="ECO:0000313" key="3">
    <source>
        <dbReference type="EMBL" id="NMG73853.1"/>
    </source>
</evidence>
<dbReference type="InterPro" id="IPR039420">
    <property type="entry name" value="WalR-like"/>
</dbReference>
<dbReference type="PANTHER" id="PTHR43214">
    <property type="entry name" value="TWO-COMPONENT RESPONSE REGULATOR"/>
    <property type="match status" value="1"/>
</dbReference>
<dbReference type="Pfam" id="PF00196">
    <property type="entry name" value="GerE"/>
    <property type="match status" value="1"/>
</dbReference>
<dbReference type="PRINTS" id="PR00038">
    <property type="entry name" value="HTHLUXR"/>
</dbReference>
<dbReference type="GO" id="GO:0003677">
    <property type="term" value="F:DNA binding"/>
    <property type="evidence" value="ECO:0007669"/>
    <property type="project" value="UniProtKB-KW"/>
</dbReference>
<dbReference type="EMBL" id="WTVQ01000004">
    <property type="protein sequence ID" value="NMG73853.1"/>
    <property type="molecule type" value="Genomic_DNA"/>
</dbReference>
<evidence type="ECO:0000259" key="2">
    <source>
        <dbReference type="PROSITE" id="PS50043"/>
    </source>
</evidence>